<reference evidence="1 2" key="1">
    <citation type="submission" date="2019-11" db="EMBL/GenBank/DDBJ databases">
        <title>Growth characteristics of pneumococcus vary with the chemical composition of the capsule and with environmental conditions.</title>
        <authorList>
            <person name="Tothpal A."/>
            <person name="Desobry K."/>
            <person name="Joshi S."/>
            <person name="Wyllie A.L."/>
            <person name="Weinberger D.M."/>
        </authorList>
    </citation>
    <scope>NUCLEOTIDE SEQUENCE [LARGE SCALE GENOMIC DNA]</scope>
    <source>
        <strain evidence="2">pnumococcus22F</strain>
    </source>
</reference>
<comment type="caution">
    <text evidence="1">The sequence shown here is derived from an EMBL/GenBank/DDBJ whole genome shotgun (WGS) entry which is preliminary data.</text>
</comment>
<feature type="non-terminal residue" evidence="1">
    <location>
        <position position="45"/>
    </location>
</feature>
<evidence type="ECO:0000313" key="2">
    <source>
        <dbReference type="Proteomes" id="UP000474228"/>
    </source>
</evidence>
<organism evidence="1 2">
    <name type="scientific">Streptococcus pneumoniae</name>
    <dbReference type="NCBI Taxonomy" id="1313"/>
    <lineage>
        <taxon>Bacteria</taxon>
        <taxon>Bacillati</taxon>
        <taxon>Bacillota</taxon>
        <taxon>Bacilli</taxon>
        <taxon>Lactobacillales</taxon>
        <taxon>Streptococcaceae</taxon>
        <taxon>Streptococcus</taxon>
    </lineage>
</organism>
<name>A0A6G2D5U8_STREE</name>
<dbReference type="EMBL" id="WNHJ01000400">
    <property type="protein sequence ID" value="MTV64198.1"/>
    <property type="molecule type" value="Genomic_DNA"/>
</dbReference>
<keyword evidence="1" id="KW-0808">Transferase</keyword>
<dbReference type="GO" id="GO:0015031">
    <property type="term" value="P:protein transport"/>
    <property type="evidence" value="ECO:0007669"/>
    <property type="project" value="InterPro"/>
</dbReference>
<dbReference type="GO" id="GO:0016740">
    <property type="term" value="F:transferase activity"/>
    <property type="evidence" value="ECO:0007669"/>
    <property type="project" value="UniProtKB-KW"/>
</dbReference>
<accession>A0A6G2D5U8</accession>
<sequence length="45" mass="5678">MYYFIPFLESMNQSWQVDIVPWYQTTHRLEFDDVLHQIRIFKREG</sequence>
<protein>
    <submittedName>
        <fullName evidence="1">Accessory Sec system glycosyltransferase Asp1</fullName>
    </submittedName>
</protein>
<dbReference type="InterPro" id="IPR022372">
    <property type="entry name" value="Accessory_SS_Asp1"/>
</dbReference>
<gene>
    <name evidence="1" type="ORF">GM539_12710</name>
</gene>
<dbReference type="Proteomes" id="UP000474228">
    <property type="component" value="Unassembled WGS sequence"/>
</dbReference>
<dbReference type="Pfam" id="PF16993">
    <property type="entry name" value="Asp1"/>
    <property type="match status" value="1"/>
</dbReference>
<proteinExistence type="predicted"/>
<dbReference type="RefSeq" id="WP_155458699.1">
    <property type="nucleotide sequence ID" value="NZ_WNHJ01000400.1"/>
</dbReference>
<evidence type="ECO:0000313" key="1">
    <source>
        <dbReference type="EMBL" id="MTV64198.1"/>
    </source>
</evidence>
<dbReference type="AlphaFoldDB" id="A0A6G2D5U8"/>